<dbReference type="AlphaFoldDB" id="A0A0X3Q0K9"/>
<proteinExistence type="predicted"/>
<evidence type="ECO:0000313" key="2">
    <source>
        <dbReference type="EMBL" id="JAP57665.1"/>
    </source>
</evidence>
<gene>
    <name evidence="2" type="ORF">TR120646</name>
</gene>
<name>A0A0X3Q0K9_SCHSO</name>
<evidence type="ECO:0000256" key="1">
    <source>
        <dbReference type="SAM" id="MobiDB-lite"/>
    </source>
</evidence>
<reference evidence="2" key="1">
    <citation type="submission" date="2016-01" db="EMBL/GenBank/DDBJ databases">
        <title>Reference transcriptome for the parasite Schistocephalus solidus: insights into the molecular evolution of parasitism.</title>
        <authorList>
            <person name="Hebert F.O."/>
            <person name="Grambauer S."/>
            <person name="Barber I."/>
            <person name="Landry C.R."/>
            <person name="Aubin-Horth N."/>
        </authorList>
    </citation>
    <scope>NUCLEOTIDE SEQUENCE</scope>
</reference>
<organism evidence="2">
    <name type="scientific">Schistocephalus solidus</name>
    <name type="common">Tapeworm</name>
    <dbReference type="NCBI Taxonomy" id="70667"/>
    <lineage>
        <taxon>Eukaryota</taxon>
        <taxon>Metazoa</taxon>
        <taxon>Spiralia</taxon>
        <taxon>Lophotrochozoa</taxon>
        <taxon>Platyhelminthes</taxon>
        <taxon>Cestoda</taxon>
        <taxon>Eucestoda</taxon>
        <taxon>Diphyllobothriidea</taxon>
        <taxon>Diphyllobothriidae</taxon>
        <taxon>Schistocephalus</taxon>
    </lineage>
</organism>
<feature type="region of interest" description="Disordered" evidence="1">
    <location>
        <begin position="168"/>
        <end position="213"/>
    </location>
</feature>
<evidence type="ECO:0008006" key="3">
    <source>
        <dbReference type="Google" id="ProtNLM"/>
    </source>
</evidence>
<feature type="region of interest" description="Disordered" evidence="1">
    <location>
        <begin position="333"/>
        <end position="353"/>
    </location>
</feature>
<protein>
    <recommendedName>
        <fullName evidence="3">DUF5733 domain-containing protein</fullName>
    </recommendedName>
</protein>
<sequence length="429" mass="48243">MVTQASEYDHGEKETLILCSILACESASQPLNESAIHKLYEKVLKKKKTKQSADRYVARVTSTQIAFESIEKAKKQGPIVLADLNDIGRNPTDANIFSLQVQGGWKTEKKKKKKKEDKLKEGPVLLYIIRFEDSRAVDTFFNALHGHNTISHSFEGLSRTESIMQGQNNGKHMKTGWKGGAKTARNDGSLVGTGKNQDDENMTTGGKINTWKDANGTSETTNFSYLNEMFLGESANPSGVSQPPADSQWTFLAFSGSKSDTHYSQTNGASSRHRDDMVNTVQAVLQQRNKVGTTQTFVQYQPPVGHYRVAPRRGQSPSMRRSRMAVDARPRLSYPHRGASMPPDNIRAPSESSLASVSSEVTLRCSVTPTYEEVDSELAYLEDRRRRRGMYRSYRCRDQDSVFYGDRMSPESQMLDQLVRQTFQLRRED</sequence>
<dbReference type="EMBL" id="GEEE01005560">
    <property type="protein sequence ID" value="JAP57665.1"/>
    <property type="molecule type" value="Transcribed_RNA"/>
</dbReference>
<accession>A0A0X3Q0K9</accession>